<evidence type="ECO:0000256" key="10">
    <source>
        <dbReference type="ARBA" id="ARBA00032441"/>
    </source>
</evidence>
<keyword evidence="6" id="KW-0479">Metal-binding</keyword>
<evidence type="ECO:0000256" key="7">
    <source>
        <dbReference type="ARBA" id="ARBA00022741"/>
    </source>
</evidence>
<evidence type="ECO:0000256" key="5">
    <source>
        <dbReference type="ARBA" id="ARBA00022694"/>
    </source>
</evidence>
<evidence type="ECO:0000256" key="4">
    <source>
        <dbReference type="ARBA" id="ARBA00022490"/>
    </source>
</evidence>
<proteinExistence type="inferred from homology"/>
<keyword evidence="4" id="KW-0963">Cytoplasm</keyword>
<protein>
    <recommendedName>
        <fullName evidence="3">tRNA threonylcarbamoyladenosine biosynthesis protein TsaE</fullName>
    </recommendedName>
    <alternativeName>
        <fullName evidence="10">t(6)A37 threonylcarbamoyladenosine biosynthesis protein TsaE</fullName>
    </alternativeName>
</protein>
<organism evidence="11 12">
    <name type="scientific">Pontiella agarivorans</name>
    <dbReference type="NCBI Taxonomy" id="3038953"/>
    <lineage>
        <taxon>Bacteria</taxon>
        <taxon>Pseudomonadati</taxon>
        <taxon>Kiritimatiellota</taxon>
        <taxon>Kiritimatiellia</taxon>
        <taxon>Kiritimatiellales</taxon>
        <taxon>Pontiellaceae</taxon>
        <taxon>Pontiella</taxon>
    </lineage>
</organism>
<comment type="subcellular location">
    <subcellularLocation>
        <location evidence="1">Cytoplasm</location>
    </subcellularLocation>
</comment>
<keyword evidence="7" id="KW-0547">Nucleotide-binding</keyword>
<reference evidence="11 12" key="1">
    <citation type="journal article" date="2024" name="Appl. Environ. Microbiol.">
        <title>Pontiella agarivorans sp. nov., a novel marine anaerobic bacterium capable of degrading macroalgal polysaccharides and fixing nitrogen.</title>
        <authorList>
            <person name="Liu N."/>
            <person name="Kivenson V."/>
            <person name="Peng X."/>
            <person name="Cui Z."/>
            <person name="Lankiewicz T.S."/>
            <person name="Gosselin K.M."/>
            <person name="English C.J."/>
            <person name="Blair E.M."/>
            <person name="O'Malley M.A."/>
            <person name="Valentine D.L."/>
        </authorList>
    </citation>
    <scope>NUCLEOTIDE SEQUENCE [LARGE SCALE GENOMIC DNA]</scope>
    <source>
        <strain evidence="11 12">NLcol2</strain>
    </source>
</reference>
<accession>A0ABU5MZS1</accession>
<keyword evidence="8" id="KW-0067">ATP-binding</keyword>
<dbReference type="PANTHER" id="PTHR33540:SF2">
    <property type="entry name" value="TRNA THREONYLCARBAMOYLADENOSINE BIOSYNTHESIS PROTEIN TSAE"/>
    <property type="match status" value="1"/>
</dbReference>
<dbReference type="NCBIfam" id="TIGR00150">
    <property type="entry name" value="T6A_YjeE"/>
    <property type="match status" value="1"/>
</dbReference>
<keyword evidence="5" id="KW-0819">tRNA processing</keyword>
<dbReference type="Pfam" id="PF02367">
    <property type="entry name" value="TsaE"/>
    <property type="match status" value="1"/>
</dbReference>
<dbReference type="Proteomes" id="UP001290861">
    <property type="component" value="Unassembled WGS sequence"/>
</dbReference>
<evidence type="ECO:0000256" key="6">
    <source>
        <dbReference type="ARBA" id="ARBA00022723"/>
    </source>
</evidence>
<evidence type="ECO:0000313" key="11">
    <source>
        <dbReference type="EMBL" id="MDZ8119672.1"/>
    </source>
</evidence>
<comment type="similarity">
    <text evidence="2">Belongs to the TsaE family.</text>
</comment>
<comment type="caution">
    <text evidence="11">The sequence shown here is derived from an EMBL/GenBank/DDBJ whole genome shotgun (WGS) entry which is preliminary data.</text>
</comment>
<evidence type="ECO:0000313" key="12">
    <source>
        <dbReference type="Proteomes" id="UP001290861"/>
    </source>
</evidence>
<keyword evidence="9" id="KW-0460">Magnesium</keyword>
<gene>
    <name evidence="11" type="primary">tsaE</name>
    <name evidence="11" type="ORF">P9H32_13670</name>
</gene>
<dbReference type="SUPFAM" id="SSF52540">
    <property type="entry name" value="P-loop containing nucleoside triphosphate hydrolases"/>
    <property type="match status" value="1"/>
</dbReference>
<evidence type="ECO:0000256" key="1">
    <source>
        <dbReference type="ARBA" id="ARBA00004496"/>
    </source>
</evidence>
<sequence>MRTVETNSPEETWALAAGLADELEAGAVMALHGDLGAGKTCFIQGFAAALGIDEPITSPTYTLIGEYEGRLPLHHIDLYRLSGPEEALGIGLEEYFDASGITAIEWAERAEGILPDNLLHIEIRADQKTGTRTFRIYREGENA</sequence>
<evidence type="ECO:0000256" key="2">
    <source>
        <dbReference type="ARBA" id="ARBA00007599"/>
    </source>
</evidence>
<dbReference type="RefSeq" id="WP_322609457.1">
    <property type="nucleotide sequence ID" value="NZ_JARVCO010000012.1"/>
</dbReference>
<evidence type="ECO:0000256" key="8">
    <source>
        <dbReference type="ARBA" id="ARBA00022840"/>
    </source>
</evidence>
<evidence type="ECO:0000256" key="3">
    <source>
        <dbReference type="ARBA" id="ARBA00019010"/>
    </source>
</evidence>
<keyword evidence="12" id="KW-1185">Reference proteome</keyword>
<dbReference type="InterPro" id="IPR027417">
    <property type="entry name" value="P-loop_NTPase"/>
</dbReference>
<name>A0ABU5MZS1_9BACT</name>
<dbReference type="EMBL" id="JARVCO010000012">
    <property type="protein sequence ID" value="MDZ8119672.1"/>
    <property type="molecule type" value="Genomic_DNA"/>
</dbReference>
<evidence type="ECO:0000256" key="9">
    <source>
        <dbReference type="ARBA" id="ARBA00022842"/>
    </source>
</evidence>
<dbReference type="InterPro" id="IPR003442">
    <property type="entry name" value="T6A_TsaE"/>
</dbReference>
<dbReference type="Gene3D" id="3.40.50.300">
    <property type="entry name" value="P-loop containing nucleotide triphosphate hydrolases"/>
    <property type="match status" value="1"/>
</dbReference>
<dbReference type="PANTHER" id="PTHR33540">
    <property type="entry name" value="TRNA THREONYLCARBAMOYLADENOSINE BIOSYNTHESIS PROTEIN TSAE"/>
    <property type="match status" value="1"/>
</dbReference>